<keyword evidence="3" id="KW-0010">Activator</keyword>
<dbReference type="PANTHER" id="PTHR30185:SF18">
    <property type="entry name" value="TRANSCRIPTIONAL REGULATOR MTLR"/>
    <property type="match status" value="1"/>
</dbReference>
<feature type="domain" description="PRD" evidence="6">
    <location>
        <begin position="302"/>
        <end position="409"/>
    </location>
</feature>
<dbReference type="Pfam" id="PF05043">
    <property type="entry name" value="Mga"/>
    <property type="match status" value="1"/>
</dbReference>
<dbReference type="SUPFAM" id="SSF55804">
    <property type="entry name" value="Phoshotransferase/anion transport protein"/>
    <property type="match status" value="1"/>
</dbReference>
<dbReference type="PROSITE" id="PS00372">
    <property type="entry name" value="PTS_EIIA_TYPE_2_HIS"/>
    <property type="match status" value="1"/>
</dbReference>
<dbReference type="InterPro" id="IPR007737">
    <property type="entry name" value="Mga_HTH"/>
</dbReference>
<dbReference type="EMBL" id="JBHTOP010000004">
    <property type="protein sequence ID" value="MFD1671020.1"/>
    <property type="molecule type" value="Genomic_DNA"/>
</dbReference>
<dbReference type="Gene3D" id="1.10.1790.10">
    <property type="entry name" value="PRD domain"/>
    <property type="match status" value="1"/>
</dbReference>
<dbReference type="Gene3D" id="3.40.930.10">
    <property type="entry name" value="Mannitol-specific EII, Chain A"/>
    <property type="match status" value="1"/>
</dbReference>
<dbReference type="Pfam" id="PF00359">
    <property type="entry name" value="PTS_EIIA_2"/>
    <property type="match status" value="1"/>
</dbReference>
<dbReference type="Proteomes" id="UP001597267">
    <property type="component" value="Unassembled WGS sequence"/>
</dbReference>
<evidence type="ECO:0000256" key="3">
    <source>
        <dbReference type="ARBA" id="ARBA00023159"/>
    </source>
</evidence>
<evidence type="ECO:0000259" key="5">
    <source>
        <dbReference type="PROSITE" id="PS51094"/>
    </source>
</evidence>
<organism evidence="7 8">
    <name type="scientific">Agrilactobacillus yilanensis</name>
    <dbReference type="NCBI Taxonomy" id="2485997"/>
    <lineage>
        <taxon>Bacteria</taxon>
        <taxon>Bacillati</taxon>
        <taxon>Bacillota</taxon>
        <taxon>Bacilli</taxon>
        <taxon>Lactobacillales</taxon>
        <taxon>Lactobacillaceae</taxon>
        <taxon>Agrilactobacillus</taxon>
    </lineage>
</organism>
<dbReference type="PROSITE" id="PS51094">
    <property type="entry name" value="PTS_EIIA_TYPE_2"/>
    <property type="match status" value="1"/>
</dbReference>
<evidence type="ECO:0000259" key="6">
    <source>
        <dbReference type="PROSITE" id="PS51372"/>
    </source>
</evidence>
<keyword evidence="8" id="KW-1185">Reference proteome</keyword>
<proteinExistence type="predicted"/>
<dbReference type="RefSeq" id="WP_125715067.1">
    <property type="nucleotide sequence ID" value="NZ_JBHTOP010000004.1"/>
</dbReference>
<reference evidence="8" key="1">
    <citation type="journal article" date="2019" name="Int. J. Syst. Evol. Microbiol.">
        <title>The Global Catalogue of Microorganisms (GCM) 10K type strain sequencing project: providing services to taxonomists for standard genome sequencing and annotation.</title>
        <authorList>
            <consortium name="The Broad Institute Genomics Platform"/>
            <consortium name="The Broad Institute Genome Sequencing Center for Infectious Disease"/>
            <person name="Wu L."/>
            <person name="Ma J."/>
        </authorList>
    </citation>
    <scope>NUCLEOTIDE SEQUENCE [LARGE SCALE GENOMIC DNA]</scope>
    <source>
        <strain evidence="8">CCM 8896</strain>
    </source>
</reference>
<dbReference type="InterPro" id="IPR011608">
    <property type="entry name" value="PRD"/>
</dbReference>
<dbReference type="InterPro" id="IPR016152">
    <property type="entry name" value="PTrfase/Anion_transptr"/>
</dbReference>
<comment type="caution">
    <text evidence="7">The sequence shown here is derived from an EMBL/GenBank/DDBJ whole genome shotgun (WGS) entry which is preliminary data.</text>
</comment>
<dbReference type="InterPro" id="IPR036634">
    <property type="entry name" value="PRD_sf"/>
</dbReference>
<protein>
    <submittedName>
        <fullName evidence="7">BglG family transcription antiterminator</fullName>
    </submittedName>
</protein>
<sequence length="650" mass="75708">MNLDKRKQYKNQIIQELLNVSRTSIGEISIKIKLSEKTTGIYINEINDYLINNDLGRIVKKRGIGIWLNANEKQRKEISKFFKQEAYHVSINKVDAVALIKHLLGLKENEYITKQKLSELTFQSVPTLNKSLEKLHPWFYKYNLTIEARPSKGISLVGNEFSRRQAMMNLAIYQDTKNFKRILKFFAPNVDVDQIEIAIKTAEDDWNIQFTEDSFKIICVMVCISLSRVKTPVKNMDETLRKTEFYNEYNFSEHIFQIIKGLGYTHYNTSDIKLIALQIIIANKIKWNHSPKILDQISHQSEFDEDLKIFVKKLIESISSIMRVDFTKDIQLENGLVQHLRSAIFRMKYGQEANKIGNLQIKKMYKNIYLSVLATSPLFEEHYGVQITENELNYIVLYIETALLRKQQKVDAIMITDLGRAQRLLAVESIKHYISQIEDIQIVSKATYLKKKIASNKIIFSTETINDDNVLVINSLPTSKDLDRIKNKINEFNLPEQMNVIFSKESQTLFDVNLISLNIKVENKKELLAHAIQKMEDLGKVNSKFFNSVWTREITTTTSIGNMVAVPHGNMTLVNEPSVYLMTLDEPIRWFDDEMVQMVFILATKMNNEFELNRMKSFFRDLINFTENQSLQDELLRITNKTKAYNFLFG</sequence>
<feature type="domain" description="PTS EIIA type-2" evidence="5">
    <location>
        <begin position="508"/>
        <end position="650"/>
    </location>
</feature>
<dbReference type="Pfam" id="PF00874">
    <property type="entry name" value="PRD"/>
    <property type="match status" value="1"/>
</dbReference>
<dbReference type="InterPro" id="IPR050661">
    <property type="entry name" value="BglG_antiterminators"/>
</dbReference>
<dbReference type="PROSITE" id="PS51372">
    <property type="entry name" value="PRD_2"/>
    <property type="match status" value="1"/>
</dbReference>
<name>A0ABW4J730_9LACO</name>
<accession>A0ABW4J730</accession>
<evidence type="ECO:0000313" key="8">
    <source>
        <dbReference type="Proteomes" id="UP001597267"/>
    </source>
</evidence>
<evidence type="ECO:0000256" key="2">
    <source>
        <dbReference type="ARBA" id="ARBA00023015"/>
    </source>
</evidence>
<keyword evidence="4" id="KW-0804">Transcription</keyword>
<gene>
    <name evidence="7" type="ORF">ACFQ5M_02785</name>
</gene>
<evidence type="ECO:0000256" key="4">
    <source>
        <dbReference type="ARBA" id="ARBA00023163"/>
    </source>
</evidence>
<evidence type="ECO:0000256" key="1">
    <source>
        <dbReference type="ARBA" id="ARBA00022737"/>
    </source>
</evidence>
<keyword evidence="1" id="KW-0677">Repeat</keyword>
<dbReference type="SUPFAM" id="SSF63520">
    <property type="entry name" value="PTS-regulatory domain, PRD"/>
    <property type="match status" value="1"/>
</dbReference>
<dbReference type="InterPro" id="IPR002178">
    <property type="entry name" value="PTS_EIIA_type-2_dom"/>
</dbReference>
<keyword evidence="2" id="KW-0805">Transcription regulation</keyword>
<dbReference type="PANTHER" id="PTHR30185">
    <property type="entry name" value="CRYPTIC BETA-GLUCOSIDE BGL OPERON ANTITERMINATOR"/>
    <property type="match status" value="1"/>
</dbReference>
<evidence type="ECO:0000313" key="7">
    <source>
        <dbReference type="EMBL" id="MFD1671020.1"/>
    </source>
</evidence>